<dbReference type="AlphaFoldDB" id="A0A0J6VZT1"/>
<feature type="compositionally biased region" description="Basic and acidic residues" evidence="1">
    <location>
        <begin position="50"/>
        <end position="59"/>
    </location>
</feature>
<gene>
    <name evidence="2" type="ORF">MCHLDSM_02709</name>
</gene>
<evidence type="ECO:0000313" key="3">
    <source>
        <dbReference type="Proteomes" id="UP000036513"/>
    </source>
</evidence>
<comment type="caution">
    <text evidence="2">The sequence shown here is derived from an EMBL/GenBank/DDBJ whole genome shotgun (WGS) entry which is preliminary data.</text>
</comment>
<reference evidence="2 3" key="1">
    <citation type="journal article" date="2015" name="Genome Biol. Evol.">
        <title>Characterization of Three Mycobacterium spp. with Potential Use in Bioremediation by Genome Sequencing and Comparative Genomics.</title>
        <authorList>
            <person name="Das S."/>
            <person name="Pettersson B.M."/>
            <person name="Behra P.R."/>
            <person name="Ramesh M."/>
            <person name="Dasgupta S."/>
            <person name="Bhattacharya A."/>
            <person name="Kirsebom L.A."/>
        </authorList>
    </citation>
    <scope>NUCLEOTIDE SEQUENCE [LARGE SCALE GENOMIC DNA]</scope>
    <source>
        <strain evidence="2 3">DSM 43826</strain>
    </source>
</reference>
<evidence type="ECO:0000256" key="1">
    <source>
        <dbReference type="SAM" id="MobiDB-lite"/>
    </source>
</evidence>
<accession>A0A0J6VZT1</accession>
<dbReference type="STRING" id="37916.MCHLDSM_02709"/>
<evidence type="ECO:0000313" key="2">
    <source>
        <dbReference type="EMBL" id="KMO76560.1"/>
    </source>
</evidence>
<organism evidence="2 3">
    <name type="scientific">Mycolicibacterium chlorophenolicum</name>
    <dbReference type="NCBI Taxonomy" id="37916"/>
    <lineage>
        <taxon>Bacteria</taxon>
        <taxon>Bacillati</taxon>
        <taxon>Actinomycetota</taxon>
        <taxon>Actinomycetes</taxon>
        <taxon>Mycobacteriales</taxon>
        <taxon>Mycobacteriaceae</taxon>
        <taxon>Mycolicibacterium</taxon>
    </lineage>
</organism>
<dbReference type="EMBL" id="JYNL01000023">
    <property type="protein sequence ID" value="KMO76560.1"/>
    <property type="molecule type" value="Genomic_DNA"/>
</dbReference>
<dbReference type="PATRIC" id="fig|37916.4.peg.2635"/>
<dbReference type="Proteomes" id="UP000036513">
    <property type="component" value="Unassembled WGS sequence"/>
</dbReference>
<keyword evidence="3" id="KW-1185">Reference proteome</keyword>
<feature type="region of interest" description="Disordered" evidence="1">
    <location>
        <begin position="36"/>
        <end position="128"/>
    </location>
</feature>
<protein>
    <submittedName>
        <fullName evidence="2">Uncharacterized protein</fullName>
    </submittedName>
</protein>
<dbReference type="RefSeq" id="WP_048470331.1">
    <property type="nucleotide sequence ID" value="NZ_JYNL01000023.1"/>
</dbReference>
<name>A0A0J6VZT1_9MYCO</name>
<sequence length="752" mass="77418" precursor="true">MGWDRYVGRVGALAVALGIGSAVVAVPAVAWAQPDDAASAGASESPGRPSTERTTKTAEKTSSAATSDEQDTETQTIKKRGFGSKRADRSPTTEAEPDRYESESTDDADDAPDATPPVAHVNTDDSDDAVAAPTVKAVLKSLFTPRAASHQDDEPDAPAAAPLLATMLAAARRHAEEHRAAAATTAAVSSVAQSAAAAEPSEASSPLPGSPNGPVVVGANGTVYQVTTDSGGIRVSIVDSSGTVLSTTDAFAGSPNIYSQGVTRPDGSLVIVTSNERGTRSTVWSVDSAGAVTKIATLTGSPSGRPTVGANGALYIDTYIPTIFSPTGAADYRTVRISPVNTVRSFAPDTGVTLAPDGSAYLISTQFGTRTLRAIAADGATKTIVLPYDQNGSGPILGDDGYVYLPVAVRTLFGGKTTRLYTFTGASSTTRTLTGLPGEVVVKSDGVYLETYTYPGTRDNGVDGTTYLFAITAQAIADPRVIEGRLRSFQVTPQGTIYAVINDPSLQNTPVVVISPDGTSRNTVTLPGTPPQVVAFNRILGAGEQADDHGYVTYTANGSTYLAVLNADGTIDRTIELPAGTVPGPVFFGPDGTAYQLNQVRQLGGAATEQILLTLSNDTFSPSMRGPALDSTSNVQFGPDGSGYLILRNDPALGNRIVGFDASGLTGVELTLTHPVVTQYGAFPLQALVFGADGTAYVASRAPGDAGVYALTTTGVTKVLDLDGTPPRYLPVVGPDGTVYVTTGQNVRTIPA</sequence>
<feature type="compositionally biased region" description="Basic and acidic residues" evidence="1">
    <location>
        <begin position="85"/>
        <end position="102"/>
    </location>
</feature>
<dbReference type="SUPFAM" id="SSF63829">
    <property type="entry name" value="Calcium-dependent phosphotriesterase"/>
    <property type="match status" value="2"/>
</dbReference>
<proteinExistence type="predicted"/>
<feature type="compositionally biased region" description="Acidic residues" evidence="1">
    <location>
        <begin position="103"/>
        <end position="112"/>
    </location>
</feature>